<name>I0HVC1_RUBGI</name>
<proteinExistence type="predicted"/>
<evidence type="ECO:0000313" key="1">
    <source>
        <dbReference type="EMBL" id="BAL96958.1"/>
    </source>
</evidence>
<dbReference type="AlphaFoldDB" id="I0HVC1"/>
<protein>
    <submittedName>
        <fullName evidence="1">Uncharacterized protein</fullName>
    </submittedName>
</protein>
<evidence type="ECO:0000313" key="2">
    <source>
        <dbReference type="Proteomes" id="UP000007883"/>
    </source>
</evidence>
<keyword evidence="2" id="KW-1185">Reference proteome</keyword>
<organism evidence="1 2">
    <name type="scientific">Rubrivivax gelatinosus (strain NBRC 100245 / IL144)</name>
    <dbReference type="NCBI Taxonomy" id="983917"/>
    <lineage>
        <taxon>Bacteria</taxon>
        <taxon>Pseudomonadati</taxon>
        <taxon>Pseudomonadota</taxon>
        <taxon>Betaproteobacteria</taxon>
        <taxon>Burkholderiales</taxon>
        <taxon>Sphaerotilaceae</taxon>
        <taxon>Rubrivivax</taxon>
    </lineage>
</organism>
<gene>
    <name evidence="1" type="ordered locus">RGE_36190</name>
</gene>
<dbReference type="KEGG" id="rge:RGE_36190"/>
<reference evidence="1 2" key="1">
    <citation type="journal article" date="2012" name="J. Bacteriol.">
        <title>Complete genome sequence of phototrophic betaproteobacterium Rubrivivax gelatinosus IL144.</title>
        <authorList>
            <person name="Nagashima S."/>
            <person name="Kamimura A."/>
            <person name="Shimizu T."/>
            <person name="Nakamura-isaki S."/>
            <person name="Aono E."/>
            <person name="Sakamoto K."/>
            <person name="Ichikawa N."/>
            <person name="Nakazawa H."/>
            <person name="Sekine M."/>
            <person name="Yamazaki S."/>
            <person name="Fujita N."/>
            <person name="Shimada K."/>
            <person name="Hanada S."/>
            <person name="Nagashima K.V.P."/>
        </authorList>
    </citation>
    <scope>NUCLEOTIDE SEQUENCE [LARGE SCALE GENOMIC DNA]</scope>
    <source>
        <strain evidence="2">NBRC 100245 / IL144</strain>
    </source>
</reference>
<dbReference type="Proteomes" id="UP000007883">
    <property type="component" value="Chromosome"/>
</dbReference>
<accession>I0HVC1</accession>
<dbReference type="EMBL" id="AP012320">
    <property type="protein sequence ID" value="BAL96958.1"/>
    <property type="molecule type" value="Genomic_DNA"/>
</dbReference>
<dbReference type="HOGENOM" id="CLU_2357967_0_0_4"/>
<sequence length="96" mass="10390">MMARSSAGLSEVPRAAFPVHVMTRRAATRLAPWREAALGALRDAPHPTCNVLARACRCLASARSSLRIASLLIRRGQPMGESVFWRSASRPGRGHA</sequence>
<dbReference type="STRING" id="983917.RGE_36190"/>
<dbReference type="PATRIC" id="fig|983917.3.peg.3538"/>